<keyword evidence="2" id="KW-1185">Reference proteome</keyword>
<evidence type="ECO:0000313" key="1">
    <source>
        <dbReference type="EMBL" id="MVT08223.1"/>
    </source>
</evidence>
<proteinExistence type="predicted"/>
<dbReference type="AlphaFoldDB" id="A0A7K1U1L0"/>
<reference evidence="1 2" key="1">
    <citation type="submission" date="2019-12" db="EMBL/GenBank/DDBJ databases">
        <title>Chitinophaga sp. strain ysch24 (GDMCC 1.1355), whole genome shotgun sequence.</title>
        <authorList>
            <person name="Zhang X."/>
        </authorList>
    </citation>
    <scope>NUCLEOTIDE SEQUENCE [LARGE SCALE GENOMIC DNA]</scope>
    <source>
        <strain evidence="2">ysch24</strain>
    </source>
</reference>
<evidence type="ECO:0000313" key="2">
    <source>
        <dbReference type="Proteomes" id="UP000461730"/>
    </source>
</evidence>
<dbReference type="RefSeq" id="WP_157305632.1">
    <property type="nucleotide sequence ID" value="NZ_WRXN01000002.1"/>
</dbReference>
<dbReference type="Proteomes" id="UP000461730">
    <property type="component" value="Unassembled WGS sequence"/>
</dbReference>
<sequence length="99" mass="11427">MIKFSAFKKDLHPDTTMADYISNLPARYNNSKAERIVAYLHHQFGGENCKSHPEHVVELRVESRIEEGDVVLYQHTSACCESYNQRIKDMIGKARTLFP</sequence>
<protein>
    <submittedName>
        <fullName evidence="1">Uncharacterized protein</fullName>
    </submittedName>
</protein>
<comment type="caution">
    <text evidence="1">The sequence shown here is derived from an EMBL/GenBank/DDBJ whole genome shotgun (WGS) entry which is preliminary data.</text>
</comment>
<accession>A0A7K1U1L0</accession>
<gene>
    <name evidence="1" type="ORF">GO493_08120</name>
</gene>
<name>A0A7K1U1L0_9BACT</name>
<organism evidence="1 2">
    <name type="scientific">Chitinophaga tropicalis</name>
    <dbReference type="NCBI Taxonomy" id="2683588"/>
    <lineage>
        <taxon>Bacteria</taxon>
        <taxon>Pseudomonadati</taxon>
        <taxon>Bacteroidota</taxon>
        <taxon>Chitinophagia</taxon>
        <taxon>Chitinophagales</taxon>
        <taxon>Chitinophagaceae</taxon>
        <taxon>Chitinophaga</taxon>
    </lineage>
</organism>
<dbReference type="EMBL" id="WRXN01000002">
    <property type="protein sequence ID" value="MVT08223.1"/>
    <property type="molecule type" value="Genomic_DNA"/>
</dbReference>